<evidence type="ECO:0000313" key="1">
    <source>
        <dbReference type="EMBL" id="MDI2097731.1"/>
    </source>
</evidence>
<name>A0AAW6T1P3_9MICO</name>
<dbReference type="EMBL" id="JASATX010000001">
    <property type="protein sequence ID" value="MDI2097731.1"/>
    <property type="molecule type" value="Genomic_DNA"/>
</dbReference>
<gene>
    <name evidence="1" type="ORF">QF206_01940</name>
</gene>
<dbReference type="Proteomes" id="UP001321506">
    <property type="component" value="Unassembled WGS sequence"/>
</dbReference>
<comment type="caution">
    <text evidence="1">The sequence shown here is derived from an EMBL/GenBank/DDBJ whole genome shotgun (WGS) entry which is preliminary data.</text>
</comment>
<protein>
    <recommendedName>
        <fullName evidence="3">ATP/GTP-binding protein</fullName>
    </recommendedName>
</protein>
<organism evidence="1 2">
    <name type="scientific">Ruicaihuangia caeni</name>
    <dbReference type="NCBI Taxonomy" id="3042517"/>
    <lineage>
        <taxon>Bacteria</taxon>
        <taxon>Bacillati</taxon>
        <taxon>Actinomycetota</taxon>
        <taxon>Actinomycetes</taxon>
        <taxon>Micrococcales</taxon>
        <taxon>Microbacteriaceae</taxon>
        <taxon>Ruicaihuangia</taxon>
    </lineage>
</organism>
<dbReference type="AlphaFoldDB" id="A0AAW6T1P3"/>
<evidence type="ECO:0008006" key="3">
    <source>
        <dbReference type="Google" id="ProtNLM"/>
    </source>
</evidence>
<proteinExistence type="predicted"/>
<evidence type="ECO:0000313" key="2">
    <source>
        <dbReference type="Proteomes" id="UP001321506"/>
    </source>
</evidence>
<accession>A0AAW6T1P3</accession>
<reference evidence="1 2" key="1">
    <citation type="submission" date="2023-04" db="EMBL/GenBank/DDBJ databases">
        <title>Klugiella caeni sp. nov. isolated from the sludge of biochemical tank.</title>
        <authorList>
            <person name="Geng K."/>
        </authorList>
    </citation>
    <scope>NUCLEOTIDE SEQUENCE [LARGE SCALE GENOMIC DNA]</scope>
    <source>
        <strain evidence="1 2">YN-L-19</strain>
    </source>
</reference>
<sequence>MRFEHFVAGMRRTEHKRDGEWNVQPVGAASALKSYTCPGCGGSIDPGVAHLVAWRADGLMGDAHDLADRRHWHRHCWSIRG</sequence>
<keyword evidence="2" id="KW-1185">Reference proteome</keyword>